<keyword evidence="4" id="KW-0547">Nucleotide-binding</keyword>
<protein>
    <recommendedName>
        <fullName evidence="3">DNA topoisomerase (ATP-hydrolyzing)</fullName>
        <ecNumber evidence="3">5.6.2.2</ecNumber>
    </recommendedName>
</protein>
<organism evidence="10 11">
    <name type="scientific">Mycolicibacterium hassiacum (strain DSM 44199 / CIP 105218 / JCM 12690 / 3849)</name>
    <name type="common">Mycobacterium hassiacum</name>
    <dbReference type="NCBI Taxonomy" id="1122247"/>
    <lineage>
        <taxon>Bacteria</taxon>
        <taxon>Bacillati</taxon>
        <taxon>Actinomycetota</taxon>
        <taxon>Actinomycetes</taxon>
        <taxon>Mycobacteriales</taxon>
        <taxon>Mycobacteriaceae</taxon>
        <taxon>Mycolicibacterium</taxon>
    </lineage>
</organism>
<dbReference type="EC" id="5.6.2.2" evidence="3"/>
<dbReference type="SUPFAM" id="SSF54211">
    <property type="entry name" value="Ribosomal protein S5 domain 2-like"/>
    <property type="match status" value="1"/>
</dbReference>
<dbReference type="InterPro" id="IPR013506">
    <property type="entry name" value="Topo_IIA_bsu_dom2"/>
</dbReference>
<dbReference type="RefSeq" id="WP_005625228.1">
    <property type="nucleotide sequence ID" value="NZ_AMRA01000024.1"/>
</dbReference>
<evidence type="ECO:0000256" key="3">
    <source>
        <dbReference type="ARBA" id="ARBA00012895"/>
    </source>
</evidence>
<dbReference type="PANTHER" id="PTHR45866:SF1">
    <property type="entry name" value="DNA GYRASE SUBUNIT B, MITOCHONDRIAL"/>
    <property type="match status" value="1"/>
</dbReference>
<feature type="region of interest" description="Disordered" evidence="9">
    <location>
        <begin position="236"/>
        <end position="257"/>
    </location>
</feature>
<evidence type="ECO:0000256" key="2">
    <source>
        <dbReference type="ARBA" id="ARBA00010708"/>
    </source>
</evidence>
<dbReference type="InterPro" id="IPR020568">
    <property type="entry name" value="Ribosomal_Su5_D2-typ_SF"/>
</dbReference>
<keyword evidence="7" id="KW-0238">DNA-binding</keyword>
<gene>
    <name evidence="10" type="ORF">C731_0947</name>
</gene>
<dbReference type="eggNOG" id="COG0187">
    <property type="taxonomic scope" value="Bacteria"/>
</dbReference>
<sequence>MIITLYDGGKVEVRVGNSVLRRIPPRSRQPHKYEKVIRRMQLLAAFYPGVNSTGVDERFEDLWQDDYPEDDAGVDVNNEVSGTQISDSHPALLPHRPQIFRCPGGLADYVRSHGCYAPYTDVVSFSGRRADLCFEVAMPWKRGCLTEIHGFVNTIETVYGGTHQAAFEQALVRIVDEYVAQEFPPGTVPYLYRDEICTGLIVVLHVTMNRPWMHDRRLLNPKNVAIRHPVVRARDPPLVGRQSRRHERRCESGALRG</sequence>
<dbReference type="Pfam" id="PF00204">
    <property type="entry name" value="DNA_gyraseB"/>
    <property type="match status" value="1"/>
</dbReference>
<evidence type="ECO:0000313" key="11">
    <source>
        <dbReference type="Proteomes" id="UP000006265"/>
    </source>
</evidence>
<dbReference type="EMBL" id="AMRA01000024">
    <property type="protein sequence ID" value="EKF25070.1"/>
    <property type="molecule type" value="Genomic_DNA"/>
</dbReference>
<dbReference type="Proteomes" id="UP000006265">
    <property type="component" value="Unassembled WGS sequence"/>
</dbReference>
<evidence type="ECO:0000256" key="8">
    <source>
        <dbReference type="ARBA" id="ARBA00023235"/>
    </source>
</evidence>
<dbReference type="GO" id="GO:0003918">
    <property type="term" value="F:DNA topoisomerase type II (double strand cut, ATP-hydrolyzing) activity"/>
    <property type="evidence" value="ECO:0007669"/>
    <property type="project" value="UniProtKB-EC"/>
</dbReference>
<dbReference type="GO" id="GO:0005524">
    <property type="term" value="F:ATP binding"/>
    <property type="evidence" value="ECO:0007669"/>
    <property type="project" value="UniProtKB-KW"/>
</dbReference>
<proteinExistence type="inferred from homology"/>
<dbReference type="AlphaFoldDB" id="K5BCB3"/>
<name>K5BCB3_MYCHD</name>
<keyword evidence="11" id="KW-1185">Reference proteome</keyword>
<reference evidence="10 11" key="1">
    <citation type="journal article" date="2012" name="J. Bacteriol.">
        <title>Genome sequence of Mycobacterium hassiacum DSM 44199, a rare source of heat-stable mycobacterial proteins.</title>
        <authorList>
            <person name="Tiago I."/>
            <person name="Maranha A."/>
            <person name="Mendes V."/>
            <person name="Alarico S."/>
            <person name="Moynihan P.J."/>
            <person name="Clarke A.J."/>
            <person name="Macedo-Ribeiro S."/>
            <person name="Pereira P.J."/>
            <person name="Empadinhas N."/>
        </authorList>
    </citation>
    <scope>NUCLEOTIDE SEQUENCE [LARGE SCALE GENOMIC DNA]</scope>
    <source>
        <strain evidence="11">DSM 44199 / CIP 105218 / JCM 12690 / 3849</strain>
    </source>
</reference>
<accession>K5BCB3</accession>
<comment type="caution">
    <text evidence="10">The sequence shown here is derived from an EMBL/GenBank/DDBJ whole genome shotgun (WGS) entry which is preliminary data.</text>
</comment>
<comment type="similarity">
    <text evidence="2">Belongs to the type II topoisomerase GyrB family.</text>
</comment>
<dbReference type="PANTHER" id="PTHR45866">
    <property type="entry name" value="DNA GYRASE/TOPOISOMERASE SUBUNIT B"/>
    <property type="match status" value="1"/>
</dbReference>
<dbReference type="InterPro" id="IPR014721">
    <property type="entry name" value="Ribsml_uS5_D2-typ_fold_subgr"/>
</dbReference>
<evidence type="ECO:0000313" key="10">
    <source>
        <dbReference type="EMBL" id="EKF25070.1"/>
    </source>
</evidence>
<dbReference type="PATRIC" id="fig|1122247.3.peg.909"/>
<comment type="catalytic activity">
    <reaction evidence="1">
        <text>ATP-dependent breakage, passage and rejoining of double-stranded DNA.</text>
        <dbReference type="EC" id="5.6.2.2"/>
    </reaction>
</comment>
<dbReference type="GO" id="GO:0003677">
    <property type="term" value="F:DNA binding"/>
    <property type="evidence" value="ECO:0007669"/>
    <property type="project" value="UniProtKB-KW"/>
</dbReference>
<dbReference type="STRING" id="1122247.GCA_000379865_03362"/>
<dbReference type="Gene3D" id="3.30.230.10">
    <property type="match status" value="1"/>
</dbReference>
<dbReference type="GO" id="GO:0006265">
    <property type="term" value="P:DNA topological change"/>
    <property type="evidence" value="ECO:0007669"/>
    <property type="project" value="InterPro"/>
</dbReference>
<evidence type="ECO:0000256" key="7">
    <source>
        <dbReference type="ARBA" id="ARBA00023125"/>
    </source>
</evidence>
<keyword evidence="5" id="KW-0067">ATP-binding</keyword>
<evidence type="ECO:0000256" key="9">
    <source>
        <dbReference type="SAM" id="MobiDB-lite"/>
    </source>
</evidence>
<evidence type="ECO:0000256" key="5">
    <source>
        <dbReference type="ARBA" id="ARBA00022840"/>
    </source>
</evidence>
<evidence type="ECO:0000256" key="1">
    <source>
        <dbReference type="ARBA" id="ARBA00000185"/>
    </source>
</evidence>
<keyword evidence="8" id="KW-0413">Isomerase</keyword>
<evidence type="ECO:0000256" key="6">
    <source>
        <dbReference type="ARBA" id="ARBA00023029"/>
    </source>
</evidence>
<keyword evidence="6" id="KW-0799">Topoisomerase</keyword>
<evidence type="ECO:0000256" key="4">
    <source>
        <dbReference type="ARBA" id="ARBA00022741"/>
    </source>
</evidence>